<dbReference type="PANTHER" id="PTHR15362">
    <property type="entry name" value="PHOSPHATIDYLINOSITOL SYNTHASE"/>
    <property type="match status" value="1"/>
</dbReference>
<keyword evidence="4 9" id="KW-1133">Transmembrane helix</keyword>
<dbReference type="InterPro" id="IPR000462">
    <property type="entry name" value="CDP-OH_P_trans"/>
</dbReference>
<keyword evidence="11" id="KW-1185">Reference proteome</keyword>
<dbReference type="Pfam" id="PF01066">
    <property type="entry name" value="CDP-OH_P_transf"/>
    <property type="match status" value="1"/>
</dbReference>
<evidence type="ECO:0000256" key="4">
    <source>
        <dbReference type="ARBA" id="ARBA00022989"/>
    </source>
</evidence>
<proteinExistence type="inferred from homology"/>
<organism evidence="11 12">
    <name type="scientific">Hyalella azteca</name>
    <name type="common">Amphipod</name>
    <dbReference type="NCBI Taxonomy" id="294128"/>
    <lineage>
        <taxon>Eukaryota</taxon>
        <taxon>Metazoa</taxon>
        <taxon>Ecdysozoa</taxon>
        <taxon>Arthropoda</taxon>
        <taxon>Crustacea</taxon>
        <taxon>Multicrustacea</taxon>
        <taxon>Malacostraca</taxon>
        <taxon>Eumalacostraca</taxon>
        <taxon>Peracarida</taxon>
        <taxon>Amphipoda</taxon>
        <taxon>Senticaudata</taxon>
        <taxon>Talitrida</taxon>
        <taxon>Talitroidea</taxon>
        <taxon>Hyalellidae</taxon>
        <taxon>Hyalella</taxon>
    </lineage>
</organism>
<feature type="transmembrane region" description="Helical" evidence="9">
    <location>
        <begin position="41"/>
        <end position="60"/>
    </location>
</feature>
<keyword evidence="7" id="KW-1208">Phospholipid metabolism</keyword>
<evidence type="ECO:0000256" key="1">
    <source>
        <dbReference type="ARBA" id="ARBA00004141"/>
    </source>
</evidence>
<evidence type="ECO:0000256" key="9">
    <source>
        <dbReference type="SAM" id="Phobius"/>
    </source>
</evidence>
<dbReference type="PROSITE" id="PS50206">
    <property type="entry name" value="RHODANESE_3"/>
    <property type="match status" value="1"/>
</dbReference>
<evidence type="ECO:0000256" key="2">
    <source>
        <dbReference type="ARBA" id="ARBA00022679"/>
    </source>
</evidence>
<dbReference type="AlphaFoldDB" id="A0A979FII3"/>
<evidence type="ECO:0000256" key="6">
    <source>
        <dbReference type="ARBA" id="ARBA00023136"/>
    </source>
</evidence>
<dbReference type="RefSeq" id="XP_047736771.1">
    <property type="nucleotide sequence ID" value="XM_047880815.1"/>
</dbReference>
<dbReference type="GO" id="GO:0016780">
    <property type="term" value="F:phosphotransferase activity, for other substituted phosphate groups"/>
    <property type="evidence" value="ECO:0007669"/>
    <property type="project" value="InterPro"/>
</dbReference>
<dbReference type="Proteomes" id="UP000694843">
    <property type="component" value="Unplaced"/>
</dbReference>
<dbReference type="GO" id="GO:0008654">
    <property type="term" value="P:phospholipid biosynthetic process"/>
    <property type="evidence" value="ECO:0007669"/>
    <property type="project" value="InterPro"/>
</dbReference>
<keyword evidence="2 8" id="KW-0808">Transferase</keyword>
<reference evidence="12" key="1">
    <citation type="submission" date="2025-08" db="UniProtKB">
        <authorList>
            <consortium name="RefSeq"/>
        </authorList>
    </citation>
    <scope>IDENTIFICATION</scope>
    <source>
        <tissue evidence="12">Whole organism</tissue>
    </source>
</reference>
<feature type="transmembrane region" description="Helical" evidence="9">
    <location>
        <begin position="126"/>
        <end position="146"/>
    </location>
</feature>
<dbReference type="Gene3D" id="1.20.120.1760">
    <property type="match status" value="1"/>
</dbReference>
<comment type="similarity">
    <text evidence="8">Belongs to the CDP-alcohol phosphatidyltransferase class-I family.</text>
</comment>
<keyword evidence="6 9" id="KW-0472">Membrane</keyword>
<keyword evidence="3 9" id="KW-0812">Transmembrane</keyword>
<accession>A0A979FII3</accession>
<gene>
    <name evidence="12" type="primary">LOC108666203</name>
</gene>
<dbReference type="GeneID" id="108666203"/>
<evidence type="ECO:0000259" key="10">
    <source>
        <dbReference type="PROSITE" id="PS50206"/>
    </source>
</evidence>
<evidence type="ECO:0000313" key="12">
    <source>
        <dbReference type="RefSeq" id="XP_047736771.1"/>
    </source>
</evidence>
<evidence type="ECO:0000256" key="8">
    <source>
        <dbReference type="RuleBase" id="RU003750"/>
    </source>
</evidence>
<sequence length="202" mass="22883">MSMDLVKPDLSILLYLPNLIGYVRLVCVVAAFWLLTLGHNGCFVIFYAVSIILDGIDGWVARKLQQCSQFGAWLDVVIDNTSRALLWAHIHPMGTLVSALEWTVFVCNHQLGENWRTHLSSDVYDFRSPGGVWAVAGLHVLPLWLAGLKYKVFQTSLYFLPDLVPFWGLCVLVLGRLLCAYAELWCLWHHIVLLTTHAVHPR</sequence>
<dbReference type="InterPro" id="IPR048254">
    <property type="entry name" value="CDP_ALCOHOL_P_TRANSF_CS"/>
</dbReference>
<dbReference type="InterPro" id="IPR001763">
    <property type="entry name" value="Rhodanese-like_dom"/>
</dbReference>
<evidence type="ECO:0000313" key="11">
    <source>
        <dbReference type="Proteomes" id="UP000694843"/>
    </source>
</evidence>
<dbReference type="GO" id="GO:0016020">
    <property type="term" value="C:membrane"/>
    <property type="evidence" value="ECO:0007669"/>
    <property type="project" value="UniProtKB-SubCell"/>
</dbReference>
<keyword evidence="5" id="KW-0443">Lipid metabolism</keyword>
<name>A0A979FII3_HYAAZ</name>
<evidence type="ECO:0000256" key="5">
    <source>
        <dbReference type="ARBA" id="ARBA00023098"/>
    </source>
</evidence>
<dbReference type="PROSITE" id="PS00379">
    <property type="entry name" value="CDP_ALCOHOL_P_TRANSF"/>
    <property type="match status" value="1"/>
</dbReference>
<evidence type="ECO:0000256" key="7">
    <source>
        <dbReference type="ARBA" id="ARBA00023264"/>
    </source>
</evidence>
<dbReference type="PANTHER" id="PTHR15362:SF13">
    <property type="entry name" value="SI:CH1073-145M9.1"/>
    <property type="match status" value="1"/>
</dbReference>
<dbReference type="InterPro" id="IPR043130">
    <property type="entry name" value="CDP-OH_PTrfase_TM_dom"/>
</dbReference>
<feature type="transmembrane region" description="Helical" evidence="9">
    <location>
        <begin position="12"/>
        <end position="35"/>
    </location>
</feature>
<feature type="transmembrane region" description="Helical" evidence="9">
    <location>
        <begin position="166"/>
        <end position="188"/>
    </location>
</feature>
<protein>
    <submittedName>
        <fullName evidence="12">CDP-diacylglycerol--inositol 3-phosphatidyltransferase isoform X2</fullName>
    </submittedName>
</protein>
<feature type="domain" description="Rhodanese" evidence="10">
    <location>
        <begin position="27"/>
        <end position="68"/>
    </location>
</feature>
<evidence type="ECO:0000256" key="3">
    <source>
        <dbReference type="ARBA" id="ARBA00022692"/>
    </source>
</evidence>
<comment type="subcellular location">
    <subcellularLocation>
        <location evidence="1">Membrane</location>
        <topology evidence="1">Multi-pass membrane protein</topology>
    </subcellularLocation>
</comment>